<evidence type="ECO:0000313" key="2">
    <source>
        <dbReference type="EMBL" id="MBA8808375.1"/>
    </source>
</evidence>
<dbReference type="Gene3D" id="3.40.50.12780">
    <property type="entry name" value="N-terminal domain of ligase-like"/>
    <property type="match status" value="1"/>
</dbReference>
<dbReference type="PROSITE" id="PS50075">
    <property type="entry name" value="CARRIER"/>
    <property type="match status" value="1"/>
</dbReference>
<dbReference type="InterPro" id="IPR042099">
    <property type="entry name" value="ANL_N_sf"/>
</dbReference>
<dbReference type="InterPro" id="IPR036736">
    <property type="entry name" value="ACP-like_sf"/>
</dbReference>
<comment type="caution">
    <text evidence="2">The sequence shown here is derived from an EMBL/GenBank/DDBJ whole genome shotgun (WGS) entry which is preliminary data.</text>
</comment>
<dbReference type="InterPro" id="IPR020845">
    <property type="entry name" value="AMP-binding_CS"/>
</dbReference>
<dbReference type="AlphaFoldDB" id="A0A7W3J8R4"/>
<dbReference type="InterPro" id="IPR025110">
    <property type="entry name" value="AMP-bd_C"/>
</dbReference>
<dbReference type="InterPro" id="IPR000873">
    <property type="entry name" value="AMP-dep_synth/lig_dom"/>
</dbReference>
<name>A0A7W3J8R4_9MICO</name>
<dbReference type="SUPFAM" id="SSF47336">
    <property type="entry name" value="ACP-like"/>
    <property type="match status" value="1"/>
</dbReference>
<dbReference type="InterPro" id="IPR045851">
    <property type="entry name" value="AMP-bd_C_sf"/>
</dbReference>
<dbReference type="RefSeq" id="WP_344399853.1">
    <property type="nucleotide sequence ID" value="NZ_BAAATF010000003.1"/>
</dbReference>
<dbReference type="Pfam" id="PF00550">
    <property type="entry name" value="PP-binding"/>
    <property type="match status" value="1"/>
</dbReference>
<proteinExistence type="predicted"/>
<dbReference type="Gene3D" id="1.10.1200.10">
    <property type="entry name" value="ACP-like"/>
    <property type="match status" value="1"/>
</dbReference>
<dbReference type="EMBL" id="JACGWV010000001">
    <property type="protein sequence ID" value="MBA8808375.1"/>
    <property type="molecule type" value="Genomic_DNA"/>
</dbReference>
<dbReference type="Pfam" id="PF00501">
    <property type="entry name" value="AMP-binding"/>
    <property type="match status" value="1"/>
</dbReference>
<dbReference type="PROSITE" id="PS00455">
    <property type="entry name" value="AMP_BINDING"/>
    <property type="match status" value="1"/>
</dbReference>
<accession>A0A7W3J8R4</accession>
<feature type="domain" description="Carrier" evidence="1">
    <location>
        <begin position="501"/>
        <end position="578"/>
    </location>
</feature>
<dbReference type="SUPFAM" id="SSF56801">
    <property type="entry name" value="Acetyl-CoA synthetase-like"/>
    <property type="match status" value="1"/>
</dbReference>
<organism evidence="2 3">
    <name type="scientific">Promicromonospora sukumoe</name>
    <dbReference type="NCBI Taxonomy" id="88382"/>
    <lineage>
        <taxon>Bacteria</taxon>
        <taxon>Bacillati</taxon>
        <taxon>Actinomycetota</taxon>
        <taxon>Actinomycetes</taxon>
        <taxon>Micrococcales</taxon>
        <taxon>Promicromonosporaceae</taxon>
        <taxon>Promicromonospora</taxon>
    </lineage>
</organism>
<evidence type="ECO:0000313" key="3">
    <source>
        <dbReference type="Proteomes" id="UP000540568"/>
    </source>
</evidence>
<dbReference type="Proteomes" id="UP000540568">
    <property type="component" value="Unassembled WGS sequence"/>
</dbReference>
<dbReference type="GO" id="GO:0016405">
    <property type="term" value="F:CoA-ligase activity"/>
    <property type="evidence" value="ECO:0007669"/>
    <property type="project" value="TreeGrafter"/>
</dbReference>
<dbReference type="CDD" id="cd04433">
    <property type="entry name" value="AFD_class_I"/>
    <property type="match status" value="1"/>
</dbReference>
<dbReference type="PANTHER" id="PTHR24096">
    <property type="entry name" value="LONG-CHAIN-FATTY-ACID--COA LIGASE"/>
    <property type="match status" value="1"/>
</dbReference>
<reference evidence="2 3" key="1">
    <citation type="submission" date="2020-07" db="EMBL/GenBank/DDBJ databases">
        <title>Sequencing the genomes of 1000 actinobacteria strains.</title>
        <authorList>
            <person name="Klenk H.-P."/>
        </authorList>
    </citation>
    <scope>NUCLEOTIDE SEQUENCE [LARGE SCALE GENOMIC DNA]</scope>
    <source>
        <strain evidence="2 3">DSM 44121</strain>
    </source>
</reference>
<evidence type="ECO:0000259" key="1">
    <source>
        <dbReference type="PROSITE" id="PS50075"/>
    </source>
</evidence>
<keyword evidence="3" id="KW-1185">Reference proteome</keyword>
<sequence length="597" mass="62624">MNHQPILTVTGMLAARAEERPDATAIERVGAGRLSYTAWNQRSRAVGHGLVARGVQPGDRVVVRASGDWIAFAVAYVGVQAAGAIAVPVLASSSDDHIARVCAEAGAVGVIGDVPVAGCPGWSQTVRQLEAGRPTGSTGVAVSGSDDAEILFTSGTTGRPKGVVSTHDNLTHAVRPRGDRTTPGEEPVRRVLHALPPATNAGQSLMMQTLSATPHSMIVLEKFDADRLLGAVQELRPDDVVLVPAYALALLRAGTGYDLSGVRQVRTTSAPISAATLARLAELFPTASIVNMYTSTESWPARLRMRFDPVRPFSLGKAHGASEVRIVDGSGEPLAAGVSGSVQLRMDGVRPRRYWNDADASALVFHPDRWVSTGDVGRLDDDGYFYLEDRSADTVNVGGRNVSTLAAEGALEDHPDVEEAAAFGLPHPTLGQYLVATVIGSKGLDPDQVRSFAAARLGEADAPKRVVQVGRFPRNALGKVVKRELVASVAGLIARDAGHGVVASDTERAVAAIWGRALDVGPATIGPDAEWLSLGGSSLEAAEVALLVGDELGRDVPERVLHTNPTLRAYAAAVDEAPRAEQVRLRPLGRATRGVAG</sequence>
<keyword evidence="2" id="KW-0436">Ligase</keyword>
<dbReference type="InterPro" id="IPR009081">
    <property type="entry name" value="PP-bd_ACP"/>
</dbReference>
<dbReference type="Pfam" id="PF13193">
    <property type="entry name" value="AMP-binding_C"/>
    <property type="match status" value="1"/>
</dbReference>
<protein>
    <submittedName>
        <fullName evidence="2">Acyl-CoA synthetase (AMP-forming)/AMP-acid ligase II</fullName>
    </submittedName>
</protein>
<dbReference type="Gene3D" id="3.30.300.30">
    <property type="match status" value="1"/>
</dbReference>
<gene>
    <name evidence="2" type="ORF">FHX71_002317</name>
</gene>